<name>A0ABW0D7H2_STRFI</name>
<feature type="domain" description="N-acetyltransferase" evidence="2">
    <location>
        <begin position="11"/>
        <end position="166"/>
    </location>
</feature>
<comment type="caution">
    <text evidence="3">The sequence shown here is derived from an EMBL/GenBank/DDBJ whole genome shotgun (WGS) entry which is preliminary data.</text>
</comment>
<dbReference type="GO" id="GO:0016746">
    <property type="term" value="F:acyltransferase activity"/>
    <property type="evidence" value="ECO:0007669"/>
    <property type="project" value="UniProtKB-KW"/>
</dbReference>
<evidence type="ECO:0000259" key="2">
    <source>
        <dbReference type="PROSITE" id="PS51186"/>
    </source>
</evidence>
<evidence type="ECO:0000313" key="4">
    <source>
        <dbReference type="Proteomes" id="UP001596156"/>
    </source>
</evidence>
<dbReference type="RefSeq" id="WP_381572100.1">
    <property type="nucleotide sequence ID" value="NZ_BAAASS010000008.1"/>
</dbReference>
<feature type="region of interest" description="Disordered" evidence="1">
    <location>
        <begin position="241"/>
        <end position="288"/>
    </location>
</feature>
<dbReference type="Pfam" id="PF00583">
    <property type="entry name" value="Acetyltransf_1"/>
    <property type="match status" value="1"/>
</dbReference>
<keyword evidence="3" id="KW-0012">Acyltransferase</keyword>
<dbReference type="Gene3D" id="3.40.630.30">
    <property type="match status" value="1"/>
</dbReference>
<dbReference type="SUPFAM" id="SSF55729">
    <property type="entry name" value="Acyl-CoA N-acyltransferases (Nat)"/>
    <property type="match status" value="1"/>
</dbReference>
<dbReference type="CDD" id="cd04301">
    <property type="entry name" value="NAT_SF"/>
    <property type="match status" value="1"/>
</dbReference>
<protein>
    <submittedName>
        <fullName evidence="3">GNAT family N-acetyltransferase</fullName>
        <ecNumber evidence="3">2.3.-.-</ecNumber>
    </submittedName>
</protein>
<dbReference type="InterPro" id="IPR016181">
    <property type="entry name" value="Acyl_CoA_acyltransferase"/>
</dbReference>
<dbReference type="InterPro" id="IPR000182">
    <property type="entry name" value="GNAT_dom"/>
</dbReference>
<gene>
    <name evidence="3" type="ORF">ACFPN6_17125</name>
</gene>
<proteinExistence type="predicted"/>
<evidence type="ECO:0000256" key="1">
    <source>
        <dbReference type="SAM" id="MobiDB-lite"/>
    </source>
</evidence>
<sequence length="288" mass="30412">MACPGPYGCRLEITVCRAADVELLDRCIGSAGATSFHALRFARQQAGESTHLVAWLDGLPVGHAEVLRGGCADPGVRAARPGRPEINGLGVWPEHLRSRGIGSALIRRAEALVLERGHTAVGLGAAAGNPRAAALHARLGYRPLTDYLDRRTYRDAGGTVHECVDPCTFLVREPLAAEPARRANRPGPGATDESPGATNTRPGARNAMILRRCARLLHFSSNAGPRRVTRCTWCGGDPARRVPAVAGRRRSPPRKTGSDEGVSACSTKAHPRATAVPPLGPPRASAHA</sequence>
<organism evidence="3 4">
    <name type="scientific">Streptomyces fimbriatus</name>
    <dbReference type="NCBI Taxonomy" id="68197"/>
    <lineage>
        <taxon>Bacteria</taxon>
        <taxon>Bacillati</taxon>
        <taxon>Actinomycetota</taxon>
        <taxon>Actinomycetes</taxon>
        <taxon>Kitasatosporales</taxon>
        <taxon>Streptomycetaceae</taxon>
        <taxon>Streptomyces</taxon>
    </lineage>
</organism>
<dbReference type="EC" id="2.3.-.-" evidence="3"/>
<dbReference type="EMBL" id="JBHSKL010000018">
    <property type="protein sequence ID" value="MFC5226294.1"/>
    <property type="molecule type" value="Genomic_DNA"/>
</dbReference>
<keyword evidence="4" id="KW-1185">Reference proteome</keyword>
<keyword evidence="3" id="KW-0808">Transferase</keyword>
<feature type="region of interest" description="Disordered" evidence="1">
    <location>
        <begin position="178"/>
        <end position="205"/>
    </location>
</feature>
<accession>A0ABW0D7H2</accession>
<dbReference type="PROSITE" id="PS51186">
    <property type="entry name" value="GNAT"/>
    <property type="match status" value="1"/>
</dbReference>
<dbReference type="Proteomes" id="UP001596156">
    <property type="component" value="Unassembled WGS sequence"/>
</dbReference>
<reference evidence="4" key="1">
    <citation type="journal article" date="2019" name="Int. J. Syst. Evol. Microbiol.">
        <title>The Global Catalogue of Microorganisms (GCM) 10K type strain sequencing project: providing services to taxonomists for standard genome sequencing and annotation.</title>
        <authorList>
            <consortium name="The Broad Institute Genomics Platform"/>
            <consortium name="The Broad Institute Genome Sequencing Center for Infectious Disease"/>
            <person name="Wu L."/>
            <person name="Ma J."/>
        </authorList>
    </citation>
    <scope>NUCLEOTIDE SEQUENCE [LARGE SCALE GENOMIC DNA]</scope>
    <source>
        <strain evidence="4">CCM 8479</strain>
    </source>
</reference>
<evidence type="ECO:0000313" key="3">
    <source>
        <dbReference type="EMBL" id="MFC5226294.1"/>
    </source>
</evidence>